<dbReference type="RefSeq" id="WP_124764167.1">
    <property type="nucleotide sequence ID" value="NZ_JAFBDY010000006.1"/>
</dbReference>
<dbReference type="PANTHER" id="PTHR11091">
    <property type="entry name" value="OXIDOREDUCTASE-RELATED"/>
    <property type="match status" value="1"/>
</dbReference>
<comment type="caution">
    <text evidence="3">The sequence shown here is derived from an EMBL/GenBank/DDBJ whole genome shotgun (WGS) entry which is preliminary data.</text>
</comment>
<evidence type="ECO:0000313" key="4">
    <source>
        <dbReference type="Proteomes" id="UP000274033"/>
    </source>
</evidence>
<dbReference type="Gene3D" id="1.10.1530.10">
    <property type="match status" value="1"/>
</dbReference>
<evidence type="ECO:0000313" key="3">
    <source>
        <dbReference type="EMBL" id="RQW74743.1"/>
    </source>
</evidence>
<organism evidence="3 4">
    <name type="scientific">Lysinibacillus composti</name>
    <dbReference type="NCBI Taxonomy" id="720633"/>
    <lineage>
        <taxon>Bacteria</taxon>
        <taxon>Bacillati</taxon>
        <taxon>Bacillota</taxon>
        <taxon>Bacilli</taxon>
        <taxon>Bacillales</taxon>
        <taxon>Bacillaceae</taxon>
        <taxon>Lysinibacillus</taxon>
    </lineage>
</organism>
<name>A0A3N9UEN9_9BACI</name>
<dbReference type="Gene3D" id="3.30.1370.60">
    <property type="entry name" value="Hypothetical oxidoreductase yiak, domain 2"/>
    <property type="match status" value="1"/>
</dbReference>
<accession>A0A3N9UEN9</accession>
<dbReference type="Proteomes" id="UP000274033">
    <property type="component" value="Unassembled WGS sequence"/>
</dbReference>
<dbReference type="InterPro" id="IPR036111">
    <property type="entry name" value="Mal/L-sulfo/L-lacto_DH-like_sf"/>
</dbReference>
<comment type="similarity">
    <text evidence="1">Belongs to the LDH2/MDH2 oxidoreductase family.</text>
</comment>
<dbReference type="InterPro" id="IPR043144">
    <property type="entry name" value="Mal/L-sulf/L-lact_DH-like_ah"/>
</dbReference>
<dbReference type="EMBL" id="RRCT01000007">
    <property type="protein sequence ID" value="RQW74743.1"/>
    <property type="molecule type" value="Genomic_DNA"/>
</dbReference>
<dbReference type="OrthoDB" id="9769447at2"/>
<keyword evidence="4" id="KW-1185">Reference proteome</keyword>
<dbReference type="AlphaFoldDB" id="A0A3N9UEN9"/>
<dbReference type="SUPFAM" id="SSF89733">
    <property type="entry name" value="L-sulfolactate dehydrogenase-like"/>
    <property type="match status" value="1"/>
</dbReference>
<evidence type="ECO:0000256" key="2">
    <source>
        <dbReference type="ARBA" id="ARBA00023002"/>
    </source>
</evidence>
<sequence length="363" mass="38908">MTVKKYESQNLKKLGSLILEHQGVSSEHAKTVAQSLITADLRGVSSHGILRLPVYVKRLENGKIKANPEIKKVVETDSTIVIDGDHGLGHVVAQEAIQELIAKSEQSKISAVAIRRSNHYGAAAYWAMQLAEHNMIGLSVSNVEPLMPPPGGTEARVGNNPISFAAPAGESPAIVLDMATSVVPLGKILNAKSKNESIPEGWALNAKGNPTTDPDEVVNGGFLFPVGGPKGYGLSVIVDLLSALLSNGAIGDQIHSMYQDLDKPNDISNFFLEIKIDGFMQVDQFKGLVDQYIAYIKNTPLAEGANEIYLPGEIEHRNLERNKVEGIGVPDSVISELVELASKAGINQELISKLTSPLEVVAN</sequence>
<evidence type="ECO:0000256" key="1">
    <source>
        <dbReference type="ARBA" id="ARBA00006056"/>
    </source>
</evidence>
<reference evidence="3 4" key="1">
    <citation type="journal article" date="2013" name="J. Microbiol.">
        <title>Lysinibacillus chungkukjangi sp. nov., isolated from Chungkukjang, Korean fermented soybean food.</title>
        <authorList>
            <person name="Kim S.J."/>
            <person name="Jang Y.H."/>
            <person name="Hamada M."/>
            <person name="Ahn J.H."/>
            <person name="Weon H.Y."/>
            <person name="Suzuki K."/>
            <person name="Whang K.S."/>
            <person name="Kwon S.W."/>
        </authorList>
    </citation>
    <scope>NUCLEOTIDE SEQUENCE [LARGE SCALE GENOMIC DNA]</scope>
    <source>
        <strain evidence="3 4">MCCC 1A12701</strain>
    </source>
</reference>
<gene>
    <name evidence="3" type="ORF">EBB45_09060</name>
</gene>
<dbReference type="PANTHER" id="PTHR11091:SF0">
    <property type="entry name" value="MALATE DEHYDROGENASE"/>
    <property type="match status" value="1"/>
</dbReference>
<dbReference type="InterPro" id="IPR003767">
    <property type="entry name" value="Malate/L-lactate_DH-like"/>
</dbReference>
<dbReference type="GO" id="GO:0016491">
    <property type="term" value="F:oxidoreductase activity"/>
    <property type="evidence" value="ECO:0007669"/>
    <property type="project" value="UniProtKB-KW"/>
</dbReference>
<keyword evidence="2" id="KW-0560">Oxidoreductase</keyword>
<proteinExistence type="inferred from homology"/>
<protein>
    <submittedName>
        <fullName evidence="3">Ldh family oxidoreductase</fullName>
    </submittedName>
</protein>
<dbReference type="Pfam" id="PF02615">
    <property type="entry name" value="Ldh_2"/>
    <property type="match status" value="1"/>
</dbReference>
<dbReference type="InterPro" id="IPR043143">
    <property type="entry name" value="Mal/L-sulf/L-lact_DH-like_NADP"/>
</dbReference>